<evidence type="ECO:0000313" key="2">
    <source>
        <dbReference type="EMBL" id="PIQ75609.1"/>
    </source>
</evidence>
<dbReference type="AlphaFoldDB" id="A0A2H0KTX1"/>
<comment type="caution">
    <text evidence="2">The sequence shown here is derived from an EMBL/GenBank/DDBJ whole genome shotgun (WGS) entry which is preliminary data.</text>
</comment>
<keyword evidence="1" id="KW-0472">Membrane</keyword>
<dbReference type="Proteomes" id="UP000229317">
    <property type="component" value="Unassembled WGS sequence"/>
</dbReference>
<reference evidence="2 3" key="1">
    <citation type="submission" date="2017-09" db="EMBL/GenBank/DDBJ databases">
        <title>Depth-based differentiation of microbial function through sediment-hosted aquifers and enrichment of novel symbionts in the deep terrestrial subsurface.</title>
        <authorList>
            <person name="Probst A.J."/>
            <person name="Ladd B."/>
            <person name="Jarett J.K."/>
            <person name="Geller-Mcgrath D.E."/>
            <person name="Sieber C.M."/>
            <person name="Emerson J.B."/>
            <person name="Anantharaman K."/>
            <person name="Thomas B.C."/>
            <person name="Malmstrom R."/>
            <person name="Stieglmeier M."/>
            <person name="Klingl A."/>
            <person name="Woyke T."/>
            <person name="Ryan C.M."/>
            <person name="Banfield J.F."/>
        </authorList>
    </citation>
    <scope>NUCLEOTIDE SEQUENCE [LARGE SCALE GENOMIC DNA]</scope>
    <source>
        <strain evidence="2">CG11_big_fil_rev_8_21_14_0_20_40_15</strain>
    </source>
</reference>
<dbReference type="EMBL" id="PCVO01000004">
    <property type="protein sequence ID" value="PIQ75609.1"/>
    <property type="molecule type" value="Genomic_DNA"/>
</dbReference>
<protein>
    <recommendedName>
        <fullName evidence="4">Major facilitator superfamily (MFS) profile domain-containing protein</fullName>
    </recommendedName>
</protein>
<evidence type="ECO:0008006" key="4">
    <source>
        <dbReference type="Google" id="ProtNLM"/>
    </source>
</evidence>
<name>A0A2H0KTX1_9BACT</name>
<keyword evidence="1" id="KW-0812">Transmembrane</keyword>
<evidence type="ECO:0000313" key="3">
    <source>
        <dbReference type="Proteomes" id="UP000229317"/>
    </source>
</evidence>
<sequence length="124" mass="14276">MTLKLYLVGIIFTIVLAFASFFSIIIFFSPEGTDALLQFLLFLSLFIGLTGFFGLVGFLLRKKKYNKFDASRFFGVSFRQGTLLSVLLVGSLFLRAFTAFWWWGSLVLLLLVLIIEFFFLRKDE</sequence>
<feature type="transmembrane region" description="Helical" evidence="1">
    <location>
        <begin position="35"/>
        <end position="60"/>
    </location>
</feature>
<evidence type="ECO:0000256" key="1">
    <source>
        <dbReference type="SAM" id="Phobius"/>
    </source>
</evidence>
<proteinExistence type="predicted"/>
<feature type="transmembrane region" description="Helical" evidence="1">
    <location>
        <begin position="7"/>
        <end position="29"/>
    </location>
</feature>
<gene>
    <name evidence="2" type="ORF">COV84_00420</name>
</gene>
<feature type="transmembrane region" description="Helical" evidence="1">
    <location>
        <begin position="72"/>
        <end position="94"/>
    </location>
</feature>
<accession>A0A2H0KTX1</accession>
<feature type="transmembrane region" description="Helical" evidence="1">
    <location>
        <begin position="100"/>
        <end position="120"/>
    </location>
</feature>
<keyword evidence="1" id="KW-1133">Transmembrane helix</keyword>
<organism evidence="2 3">
    <name type="scientific">Candidatus Portnoybacteria bacterium CG11_big_fil_rev_8_21_14_0_20_40_15</name>
    <dbReference type="NCBI Taxonomy" id="1974817"/>
    <lineage>
        <taxon>Bacteria</taxon>
        <taxon>Candidatus Portnoyibacteriota</taxon>
    </lineage>
</organism>